<feature type="domain" description="Beta-lactamase-related" evidence="1">
    <location>
        <begin position="49"/>
        <end position="362"/>
    </location>
</feature>
<dbReference type="InterPro" id="IPR050491">
    <property type="entry name" value="AmpC-like"/>
</dbReference>
<organism evidence="2 3">
    <name type="scientific">Winogradskyella flava</name>
    <dbReference type="NCBI Taxonomy" id="1884876"/>
    <lineage>
        <taxon>Bacteria</taxon>
        <taxon>Pseudomonadati</taxon>
        <taxon>Bacteroidota</taxon>
        <taxon>Flavobacteriia</taxon>
        <taxon>Flavobacteriales</taxon>
        <taxon>Flavobacteriaceae</taxon>
        <taxon>Winogradskyella</taxon>
    </lineage>
</organism>
<dbReference type="InterPro" id="IPR012338">
    <property type="entry name" value="Beta-lactam/transpept-like"/>
</dbReference>
<evidence type="ECO:0000259" key="1">
    <source>
        <dbReference type="Pfam" id="PF00144"/>
    </source>
</evidence>
<proteinExistence type="predicted"/>
<gene>
    <name evidence="2" type="ORF">H7F21_10045</name>
</gene>
<dbReference type="PANTHER" id="PTHR46825">
    <property type="entry name" value="D-ALANYL-D-ALANINE-CARBOXYPEPTIDASE/ENDOPEPTIDASE AMPH"/>
    <property type="match status" value="1"/>
</dbReference>
<reference evidence="2" key="1">
    <citation type="submission" date="2020-08" db="EMBL/GenBank/DDBJ databases">
        <title>Winogradskyella ouciana sp. nov., isolated from the hadal seawater of the Mariana Trench.</title>
        <authorList>
            <person name="He X."/>
        </authorList>
    </citation>
    <scope>NUCLEOTIDE SEQUENCE [LARGE SCALE GENOMIC DNA]</scope>
    <source>
        <strain evidence="2">KCTC 52348</strain>
    </source>
</reference>
<keyword evidence="3" id="KW-1185">Reference proteome</keyword>
<dbReference type="Pfam" id="PF00144">
    <property type="entry name" value="Beta-lactamase"/>
    <property type="match status" value="1"/>
</dbReference>
<sequence length="578" mass="67361">MNPFFSINFPFIIRFYFSFSKGFNTVITRIVFLFIIPFQYTYAQNINEVDALFEKYNNSDTPGIAVSVIKDNEVVYQKGFGMANLEYGIPISTKTKFHVASLSKQFTAFMTLKLEDEGLLSIYDDVRTYIPELPDYGKKITINHLLTHSSGIRDQWRLLEMAGWRLDDVIKTEQIFRLIINQKELNFSPGESFSYSNSGYTLLAIIIERLTKMSLATYAKHSIFEPLQMNDSFFYDDHEEMVTNRAYSYKTESGRLKKSNLNFATVGPTSLFTTIEDMNKWALNFKNLTIGNERIFKSMNEKAQKNDGAVSSYAKGQFIASHYGYENIYHSGSDAGYRSYFVRFPSLGYQFILFANASYVNSSKETFQLVNYYLKDKKPKNKTKDTKDQTFQYDEDLFIKLSNAKLKKFEGTYFNRETKNYTEVKLENDTLYLKGSVLSETLKLYPVGNSNFKVKGSNYDISVNFRENDHKEPVLEIRIPDIMWYWNMKVDKVNPSNYLGSYYNDELKTQYELVEKENELYLTHQELDDIKITQINEAYFSSDNRNFSNMRFKRNDSGKAIQFSVSNDGVKNITFSRQ</sequence>
<dbReference type="Proteomes" id="UP000533900">
    <property type="component" value="Unassembled WGS sequence"/>
</dbReference>
<evidence type="ECO:0000313" key="3">
    <source>
        <dbReference type="Proteomes" id="UP000533900"/>
    </source>
</evidence>
<name>A0A842IUM5_9FLAO</name>
<dbReference type="SUPFAM" id="SSF56601">
    <property type="entry name" value="beta-lactamase/transpeptidase-like"/>
    <property type="match status" value="1"/>
</dbReference>
<accession>A0A842IUM5</accession>
<evidence type="ECO:0000313" key="2">
    <source>
        <dbReference type="EMBL" id="MBC2845433.1"/>
    </source>
</evidence>
<comment type="caution">
    <text evidence="2">The sequence shown here is derived from an EMBL/GenBank/DDBJ whole genome shotgun (WGS) entry which is preliminary data.</text>
</comment>
<dbReference type="PANTHER" id="PTHR46825:SF9">
    <property type="entry name" value="BETA-LACTAMASE-RELATED DOMAIN-CONTAINING PROTEIN"/>
    <property type="match status" value="1"/>
</dbReference>
<dbReference type="AlphaFoldDB" id="A0A842IUM5"/>
<dbReference type="EMBL" id="JACLCP010000002">
    <property type="protein sequence ID" value="MBC2845433.1"/>
    <property type="molecule type" value="Genomic_DNA"/>
</dbReference>
<protein>
    <submittedName>
        <fullName evidence="2">Beta-lactamase family protein</fullName>
    </submittedName>
</protein>
<dbReference type="Gene3D" id="3.40.710.10">
    <property type="entry name" value="DD-peptidase/beta-lactamase superfamily"/>
    <property type="match status" value="1"/>
</dbReference>
<dbReference type="InterPro" id="IPR001466">
    <property type="entry name" value="Beta-lactam-related"/>
</dbReference>
<dbReference type="RefSeq" id="WP_185789133.1">
    <property type="nucleotide sequence ID" value="NZ_JACLCP010000002.1"/>
</dbReference>